<name>E5A5U8_LEPMJ</name>
<dbReference type="InterPro" id="IPR007590">
    <property type="entry name" value="Saf4/Yju2"/>
</dbReference>
<dbReference type="GO" id="GO:0000398">
    <property type="term" value="P:mRNA splicing, via spliceosome"/>
    <property type="evidence" value="ECO:0007669"/>
    <property type="project" value="InterPro"/>
</dbReference>
<reference evidence="4" key="1">
    <citation type="journal article" date="2011" name="Nat. Commun.">
        <title>Effector diversification within compartments of the Leptosphaeria maculans genome affected by Repeat-Induced Point mutations.</title>
        <authorList>
            <person name="Rouxel T."/>
            <person name="Grandaubert J."/>
            <person name="Hane J.K."/>
            <person name="Hoede C."/>
            <person name="van de Wouw A.P."/>
            <person name="Couloux A."/>
            <person name="Dominguez V."/>
            <person name="Anthouard V."/>
            <person name="Bally P."/>
            <person name="Bourras S."/>
            <person name="Cozijnsen A.J."/>
            <person name="Ciuffetti L.M."/>
            <person name="Degrave A."/>
            <person name="Dilmaghani A."/>
            <person name="Duret L."/>
            <person name="Fudal I."/>
            <person name="Goodwin S.B."/>
            <person name="Gout L."/>
            <person name="Glaser N."/>
            <person name="Linglin J."/>
            <person name="Kema G.H.J."/>
            <person name="Lapalu N."/>
            <person name="Lawrence C.B."/>
            <person name="May K."/>
            <person name="Meyer M."/>
            <person name="Ollivier B."/>
            <person name="Poulain J."/>
            <person name="Schoch C.L."/>
            <person name="Simon A."/>
            <person name="Spatafora J.W."/>
            <person name="Stachowiak A."/>
            <person name="Turgeon B.G."/>
            <person name="Tyler B.M."/>
            <person name="Vincent D."/>
            <person name="Weissenbach J."/>
            <person name="Amselem J."/>
            <person name="Quesneville H."/>
            <person name="Oliver R.P."/>
            <person name="Wincker P."/>
            <person name="Balesdent M.-H."/>
            <person name="Howlett B.J."/>
        </authorList>
    </citation>
    <scope>NUCLEOTIDE SEQUENCE [LARGE SCALE GENOMIC DNA]</scope>
    <source>
        <strain evidence="4">JN3 / isolate v23.1.3 / race Av1-4-5-6-7-8</strain>
    </source>
</reference>
<dbReference type="GeneID" id="13288909"/>
<dbReference type="PANTHER" id="PTHR12111:SF2">
    <property type="entry name" value="SPLICING FACTOR YJU2B-RELATED"/>
    <property type="match status" value="1"/>
</dbReference>
<accession>E5A5U8</accession>
<dbReference type="InParanoid" id="E5A5U8"/>
<dbReference type="eggNOG" id="KOG2990">
    <property type="taxonomic scope" value="Eukaryota"/>
</dbReference>
<evidence type="ECO:0000256" key="1">
    <source>
        <dbReference type="ARBA" id="ARBA00005595"/>
    </source>
</evidence>
<comment type="similarity">
    <text evidence="1">Belongs to the CWC16 family.</text>
</comment>
<protein>
    <submittedName>
        <fullName evidence="3">Similar to DUF572 domain-containing protein</fullName>
    </submittedName>
</protein>
<dbReference type="AlphaFoldDB" id="E5A5U8"/>
<dbReference type="GO" id="GO:0071014">
    <property type="term" value="C:post-mRNA release spliceosomal complex"/>
    <property type="evidence" value="ECO:0007669"/>
    <property type="project" value="TreeGrafter"/>
</dbReference>
<proteinExistence type="inferred from homology"/>
<dbReference type="EMBL" id="FP929135">
    <property type="protein sequence ID" value="CBX98993.1"/>
    <property type="molecule type" value="Genomic_DNA"/>
</dbReference>
<dbReference type="OMA" id="YDDAMYK"/>
<dbReference type="RefSeq" id="XP_003842472.1">
    <property type="nucleotide sequence ID" value="XM_003842424.1"/>
</dbReference>
<dbReference type="HOGENOM" id="CLU_050402_0_0_1"/>
<organism evidence="3 4">
    <name type="scientific">Leptosphaeria maculans (strain JN3 / isolate v23.1.3 / race Av1-4-5-6-7-8)</name>
    <name type="common">Blackleg fungus</name>
    <name type="synonym">Phoma lingam</name>
    <dbReference type="NCBI Taxonomy" id="985895"/>
    <lineage>
        <taxon>Eukaryota</taxon>
        <taxon>Fungi</taxon>
        <taxon>Dikarya</taxon>
        <taxon>Ascomycota</taxon>
        <taxon>Pezizomycotina</taxon>
        <taxon>Dothideomycetes</taxon>
        <taxon>Pleosporomycetidae</taxon>
        <taxon>Pleosporales</taxon>
        <taxon>Pleosporineae</taxon>
        <taxon>Leptosphaeriaceae</taxon>
        <taxon>Plenodomus</taxon>
        <taxon>Plenodomus lingam/Leptosphaeria maculans species complex</taxon>
    </lineage>
</organism>
<evidence type="ECO:0000256" key="2">
    <source>
        <dbReference type="SAM" id="MobiDB-lite"/>
    </source>
</evidence>
<dbReference type="STRING" id="985895.E5A5U8"/>
<evidence type="ECO:0000313" key="4">
    <source>
        <dbReference type="Proteomes" id="UP000002668"/>
    </source>
</evidence>
<sequence length="372" mass="42337">MQGFNMGRYYPPDASNPPTFNTTHPLGARAHKSSQGILTVRFELPFAVWCQHCQPPAIVGQGVRFNAEKKRVGNYYSTPIWSFRMKHTACGGWWEIRTDPSKSEYVVCEGARRREYGAVEDDGAQGELKMLSEEERERRREDAFAGLEGRVEQKVLDQGHKRRVEELYEKSEVWRDPYDVNARLRRDFRVKRKAWNREERQKEGMQEKFSLGMDIVDETEGDRVRAKMVEFGTAAAANNSRPEEPWKPLFQSPQQQEDHTPPVTQLANSKKLTSEIAAEKSREALRKTLVGNTRAVIDPFLNTKERLAPPRASLGLLKRKRGNGAHEAVDDESSPAKQIETPTVTTQNPAKTIEPPTKNLASALLLVDYESD</sequence>
<dbReference type="OrthoDB" id="360327at2759"/>
<dbReference type="GO" id="GO:0005684">
    <property type="term" value="C:U2-type spliceosomal complex"/>
    <property type="evidence" value="ECO:0007669"/>
    <property type="project" value="TreeGrafter"/>
</dbReference>
<dbReference type="VEuPathDB" id="FungiDB:LEMA_P082320.1"/>
<evidence type="ECO:0000313" key="3">
    <source>
        <dbReference type="EMBL" id="CBX98993.1"/>
    </source>
</evidence>
<dbReference type="PANTHER" id="PTHR12111">
    <property type="entry name" value="SPLICING FACTOR YJU2"/>
    <property type="match status" value="1"/>
</dbReference>
<feature type="compositionally biased region" description="Polar residues" evidence="2">
    <location>
        <begin position="262"/>
        <end position="271"/>
    </location>
</feature>
<feature type="compositionally biased region" description="Polar residues" evidence="2">
    <location>
        <begin position="340"/>
        <end position="350"/>
    </location>
</feature>
<feature type="region of interest" description="Disordered" evidence="2">
    <location>
        <begin position="319"/>
        <end position="357"/>
    </location>
</feature>
<keyword evidence="4" id="KW-1185">Reference proteome</keyword>
<dbReference type="Pfam" id="PF04502">
    <property type="entry name" value="Saf4_Yju2"/>
    <property type="match status" value="1"/>
</dbReference>
<feature type="region of interest" description="Disordered" evidence="2">
    <location>
        <begin position="235"/>
        <end position="272"/>
    </location>
</feature>
<gene>
    <name evidence="3" type="ORF">LEMA_P082320.1</name>
</gene>
<dbReference type="Proteomes" id="UP000002668">
    <property type="component" value="Genome"/>
</dbReference>